<sequence>MNRQSVPDEISSTYDEILNWGAKPRDTASLTELEYGFTSERNPSRLLNKLKGQGVVLEWKFLSKNKSTNSKGPIKSLVNKAKTFEELKKRFGTSLGGKP</sequence>
<evidence type="ECO:0000313" key="2">
    <source>
        <dbReference type="Proteomes" id="UP000034544"/>
    </source>
</evidence>
<organism evidence="1 2">
    <name type="scientific">candidate division WWE3 bacterium GW2011_GWE1_41_27</name>
    <dbReference type="NCBI Taxonomy" id="1619131"/>
    <lineage>
        <taxon>Bacteria</taxon>
        <taxon>Katanobacteria</taxon>
    </lineage>
</organism>
<dbReference type="Proteomes" id="UP000034544">
    <property type="component" value="Unassembled WGS sequence"/>
</dbReference>
<protein>
    <submittedName>
        <fullName evidence="1">Uncharacterized protein</fullName>
    </submittedName>
</protein>
<accession>A0A0G0W448</accession>
<dbReference type="AlphaFoldDB" id="A0A0G0W448"/>
<gene>
    <name evidence="1" type="ORF">UU59_C0021G0008</name>
</gene>
<dbReference type="PATRIC" id="fig|1619131.3.peg.492"/>
<reference evidence="1 2" key="1">
    <citation type="journal article" date="2015" name="Nature">
        <title>rRNA introns, odd ribosomes, and small enigmatic genomes across a large radiation of phyla.</title>
        <authorList>
            <person name="Brown C.T."/>
            <person name="Hug L.A."/>
            <person name="Thomas B.C."/>
            <person name="Sharon I."/>
            <person name="Castelle C.J."/>
            <person name="Singh A."/>
            <person name="Wilkins M.J."/>
            <person name="Williams K.H."/>
            <person name="Banfield J.F."/>
        </authorList>
    </citation>
    <scope>NUCLEOTIDE SEQUENCE [LARGE SCALE GENOMIC DNA]</scope>
</reference>
<dbReference type="EMBL" id="LCBF01000021">
    <property type="protein sequence ID" value="KKS06792.1"/>
    <property type="molecule type" value="Genomic_DNA"/>
</dbReference>
<name>A0A0G0W448_UNCKA</name>
<proteinExistence type="predicted"/>
<evidence type="ECO:0000313" key="1">
    <source>
        <dbReference type="EMBL" id="KKS06792.1"/>
    </source>
</evidence>
<comment type="caution">
    <text evidence="1">The sequence shown here is derived from an EMBL/GenBank/DDBJ whole genome shotgun (WGS) entry which is preliminary data.</text>
</comment>